<dbReference type="Pfam" id="PF01724">
    <property type="entry name" value="DUF29"/>
    <property type="match status" value="1"/>
</dbReference>
<keyword evidence="2" id="KW-1185">Reference proteome</keyword>
<gene>
    <name evidence="1" type="ORF">SAMN05421508_103311</name>
</gene>
<dbReference type="EMBL" id="OCNJ01000003">
    <property type="protein sequence ID" value="SOD94013.1"/>
    <property type="molecule type" value="Genomic_DNA"/>
</dbReference>
<dbReference type="Proteomes" id="UP000219621">
    <property type="component" value="Unassembled WGS sequence"/>
</dbReference>
<dbReference type="InterPro" id="IPR002636">
    <property type="entry name" value="DUF29"/>
</dbReference>
<proteinExistence type="predicted"/>
<organism evidence="1 2">
    <name type="scientific">Caenispirillum bisanense</name>
    <dbReference type="NCBI Taxonomy" id="414052"/>
    <lineage>
        <taxon>Bacteria</taxon>
        <taxon>Pseudomonadati</taxon>
        <taxon>Pseudomonadota</taxon>
        <taxon>Alphaproteobacteria</taxon>
        <taxon>Rhodospirillales</taxon>
        <taxon>Novispirillaceae</taxon>
        <taxon>Caenispirillum</taxon>
    </lineage>
</organism>
<dbReference type="Gene3D" id="1.20.1220.20">
    <property type="entry name" value="Uncharcterised protein PF01724"/>
    <property type="match status" value="1"/>
</dbReference>
<evidence type="ECO:0000313" key="2">
    <source>
        <dbReference type="Proteomes" id="UP000219621"/>
    </source>
</evidence>
<evidence type="ECO:0000313" key="1">
    <source>
        <dbReference type="EMBL" id="SOD94013.1"/>
    </source>
</evidence>
<dbReference type="PANTHER" id="PTHR34235">
    <property type="entry name" value="SLR1203 PROTEIN-RELATED"/>
    <property type="match status" value="1"/>
</dbReference>
<reference evidence="2" key="1">
    <citation type="submission" date="2017-09" db="EMBL/GenBank/DDBJ databases">
        <authorList>
            <person name="Varghese N."/>
            <person name="Submissions S."/>
        </authorList>
    </citation>
    <scope>NUCLEOTIDE SEQUENCE [LARGE SCALE GENOMIC DNA]</scope>
    <source>
        <strain evidence="2">USBA 140</strain>
    </source>
</reference>
<dbReference type="AlphaFoldDB" id="A0A286GEQ9"/>
<evidence type="ECO:0008006" key="3">
    <source>
        <dbReference type="Google" id="ProtNLM"/>
    </source>
</evidence>
<accession>A0A286GEQ9</accession>
<sequence>MRHQRPHYDEDYHAWLMDQAASLRAAGSRIGTAIDADTVAEELEDMGKAQRQALNSHLKVLLLHLLKWTYQPDKRKGGREVSIINARDEIAALVADSPSLRPHLTTLWDKAYGVARRNAVAETGLPASTFPEEAPFTLEQALDDEYMPD</sequence>
<dbReference type="OrthoDB" id="425753at2"/>
<name>A0A286GEQ9_9PROT</name>
<dbReference type="RefSeq" id="WP_097278706.1">
    <property type="nucleotide sequence ID" value="NZ_OCNJ01000003.1"/>
</dbReference>
<protein>
    <recommendedName>
        <fullName evidence="3">DUF29 domain-containing protein</fullName>
    </recommendedName>
</protein>